<dbReference type="STRING" id="1860102.ACCAA_130091"/>
<evidence type="ECO:0000313" key="1">
    <source>
        <dbReference type="EMBL" id="SBT04130.1"/>
    </source>
</evidence>
<keyword evidence="2" id="KW-1185">Reference proteome</keyword>
<reference evidence="1 2" key="1">
    <citation type="submission" date="2016-06" db="EMBL/GenBank/DDBJ databases">
        <authorList>
            <person name="Kjaerup R.B."/>
            <person name="Dalgaard T.S."/>
            <person name="Juul-Madsen H.R."/>
        </authorList>
    </citation>
    <scope>NUCLEOTIDE SEQUENCE [LARGE SCALE GENOMIC DNA]</scope>
    <source>
        <strain evidence="1">3</strain>
    </source>
</reference>
<gene>
    <name evidence="1" type="ORF">ACCAA_130091</name>
</gene>
<evidence type="ECO:0000313" key="2">
    <source>
        <dbReference type="Proteomes" id="UP000199169"/>
    </source>
</evidence>
<dbReference type="EMBL" id="FLQX01000035">
    <property type="protein sequence ID" value="SBT04130.1"/>
    <property type="molecule type" value="Genomic_DNA"/>
</dbReference>
<sequence length="103" mass="11381">MTRPERFPTFYLTILWFIFAGCAAALEQEGAGDVLHGMIRNTKSKAANFSQTSLKFAETTAGTFRGIPQLSGFTSSRANIKRAEVTTGELPPARRQTRLAGRW</sequence>
<accession>A0A1A8XG32</accession>
<dbReference type="AlphaFoldDB" id="A0A1A8XG32"/>
<dbReference type="PROSITE" id="PS51257">
    <property type="entry name" value="PROKAR_LIPOPROTEIN"/>
    <property type="match status" value="1"/>
</dbReference>
<proteinExistence type="predicted"/>
<name>A0A1A8XG32_9PROT</name>
<organism evidence="1 2">
    <name type="scientific">Candidatus Accumulibacter aalborgensis</name>
    <dbReference type="NCBI Taxonomy" id="1860102"/>
    <lineage>
        <taxon>Bacteria</taxon>
        <taxon>Pseudomonadati</taxon>
        <taxon>Pseudomonadota</taxon>
        <taxon>Betaproteobacteria</taxon>
        <taxon>Candidatus Accumulibacter</taxon>
    </lineage>
</organism>
<dbReference type="Proteomes" id="UP000199169">
    <property type="component" value="Unassembled WGS sequence"/>
</dbReference>
<protein>
    <submittedName>
        <fullName evidence="1">Uncharacterized protein</fullName>
    </submittedName>
</protein>
<dbReference type="RefSeq" id="WP_186405843.1">
    <property type="nucleotide sequence ID" value="NZ_FLQX01000035.1"/>
</dbReference>